<proteinExistence type="predicted"/>
<keyword evidence="4" id="KW-1185">Reference proteome</keyword>
<accession>A0A1M5R0Z0</accession>
<keyword evidence="2" id="KW-0472">Membrane</keyword>
<dbReference type="AlphaFoldDB" id="A0A1M5R0Z0"/>
<sequence length="143" mass="14832">MEETDTVDDGPERASGHSAADRPTRGEYAVGALGLLLVLALLAFLGYQALAVRQTGPRLTATVTGIEQVEGGWQARFSVRNSGGAAVGQVEVTGTLESGGTSEEATATLDYVPAQSSREGALLFTADPRSGRLEVRPVGYALP</sequence>
<reference evidence="3 4" key="1">
    <citation type="submission" date="2016-11" db="EMBL/GenBank/DDBJ databases">
        <authorList>
            <person name="Jaros S."/>
            <person name="Januszkiewicz K."/>
            <person name="Wedrychowicz H."/>
        </authorList>
    </citation>
    <scope>NUCLEOTIDE SEQUENCE [LARGE SCALE GENOMIC DNA]</scope>
    <source>
        <strain evidence="3 4">DSM 45408</strain>
    </source>
</reference>
<evidence type="ECO:0000256" key="1">
    <source>
        <dbReference type="SAM" id="MobiDB-lite"/>
    </source>
</evidence>
<name>A0A1M5R0Z0_9ACTN</name>
<protein>
    <submittedName>
        <fullName evidence="3">TIGR02588 family protein</fullName>
    </submittedName>
</protein>
<organism evidence="3 4">
    <name type="scientific">Geodermatophilus nigrescens</name>
    <dbReference type="NCBI Taxonomy" id="1070870"/>
    <lineage>
        <taxon>Bacteria</taxon>
        <taxon>Bacillati</taxon>
        <taxon>Actinomycetota</taxon>
        <taxon>Actinomycetes</taxon>
        <taxon>Geodermatophilales</taxon>
        <taxon>Geodermatophilaceae</taxon>
        <taxon>Geodermatophilus</taxon>
    </lineage>
</organism>
<evidence type="ECO:0000313" key="4">
    <source>
        <dbReference type="Proteomes" id="UP000184471"/>
    </source>
</evidence>
<dbReference type="EMBL" id="FQVX01000005">
    <property type="protein sequence ID" value="SHH20107.1"/>
    <property type="molecule type" value="Genomic_DNA"/>
</dbReference>
<dbReference type="Proteomes" id="UP000184471">
    <property type="component" value="Unassembled WGS sequence"/>
</dbReference>
<feature type="region of interest" description="Disordered" evidence="1">
    <location>
        <begin position="1"/>
        <end position="22"/>
    </location>
</feature>
<evidence type="ECO:0000313" key="3">
    <source>
        <dbReference type="EMBL" id="SHH20107.1"/>
    </source>
</evidence>
<evidence type="ECO:0000256" key="2">
    <source>
        <dbReference type="SAM" id="Phobius"/>
    </source>
</evidence>
<keyword evidence="2" id="KW-0812">Transmembrane</keyword>
<feature type="transmembrane region" description="Helical" evidence="2">
    <location>
        <begin position="28"/>
        <end position="50"/>
    </location>
</feature>
<gene>
    <name evidence="3" type="ORF">SAMN05444351_4270</name>
</gene>
<keyword evidence="2" id="KW-1133">Transmembrane helix</keyword>
<feature type="compositionally biased region" description="Basic and acidic residues" evidence="1">
    <location>
        <begin position="10"/>
        <end position="22"/>
    </location>
</feature>
<dbReference type="STRING" id="1070870.SAMN05444351_4270"/>